<dbReference type="Proteomes" id="UP000610124">
    <property type="component" value="Unassembled WGS sequence"/>
</dbReference>
<evidence type="ECO:0000313" key="9">
    <source>
        <dbReference type="EMBL" id="OEV32604.1"/>
    </source>
</evidence>
<reference evidence="9 10" key="2">
    <citation type="submission" date="2014-07" db="EMBL/GenBank/DDBJ databases">
        <authorList>
            <person name="Zhang J.E."/>
            <person name="Yang H."/>
            <person name="Guo J."/>
            <person name="Deng Z."/>
            <person name="Luo H."/>
            <person name="Luo M."/>
            <person name="Zhao B."/>
        </authorList>
    </citation>
    <scope>NUCLEOTIDE SEQUENCE [LARGE SCALE GENOMIC DNA]</scope>
    <source>
        <strain evidence="9">ATCC 10762</strain>
        <strain evidence="10">ATCC 10762 / DSM 40127 / CCM 3239 / JCM 4008 / LMG 5968 / NBRC 12843 / NCIMB 8234 / A-377</strain>
    </source>
</reference>
<evidence type="ECO:0000256" key="1">
    <source>
        <dbReference type="ARBA" id="ARBA00022553"/>
    </source>
</evidence>
<reference evidence="8" key="1">
    <citation type="journal article" date="2014" name="Int. J. Syst. Evol. Microbiol.">
        <title>Complete genome sequence of Corynebacterium casei LMG S-19264T (=DSM 44701T), isolated from a smear-ripened cheese.</title>
        <authorList>
            <consortium name="US DOE Joint Genome Institute (JGI-PGF)"/>
            <person name="Walter F."/>
            <person name="Albersmeier A."/>
            <person name="Kalinowski J."/>
            <person name="Ruckert C."/>
        </authorList>
    </citation>
    <scope>NUCLEOTIDE SEQUENCE</scope>
    <source>
        <strain evidence="8">JCM 4434</strain>
    </source>
</reference>
<dbReference type="Pfam" id="PF00072">
    <property type="entry name" value="Response_reg"/>
    <property type="match status" value="1"/>
</dbReference>
<name>A0A1E7MW05_KITAU</name>
<dbReference type="SMART" id="SM00448">
    <property type="entry name" value="REC"/>
    <property type="match status" value="1"/>
</dbReference>
<dbReference type="InterPro" id="IPR016032">
    <property type="entry name" value="Sig_transdc_resp-reg_C-effctor"/>
</dbReference>
<dbReference type="GO" id="GO:0006355">
    <property type="term" value="P:regulation of DNA-templated transcription"/>
    <property type="evidence" value="ECO:0007669"/>
    <property type="project" value="InterPro"/>
</dbReference>
<keyword evidence="4" id="KW-0804">Transcription</keyword>
<dbReference type="KEGG" id="kau:B6264_04965"/>
<evidence type="ECO:0000256" key="2">
    <source>
        <dbReference type="ARBA" id="ARBA00023015"/>
    </source>
</evidence>
<dbReference type="SUPFAM" id="SSF52172">
    <property type="entry name" value="CheY-like"/>
    <property type="match status" value="1"/>
</dbReference>
<reference evidence="10" key="4">
    <citation type="submission" date="2016-08" db="EMBL/GenBank/DDBJ databases">
        <title>Sequencing, assembly and comparative genomics of S. aureofaciens ATCC 10762.</title>
        <authorList>
            <person name="Gradnigo J.S."/>
            <person name="Johnson N."/>
            <person name="Somerville G.A."/>
        </authorList>
    </citation>
    <scope>NUCLEOTIDE SEQUENCE [LARGE SCALE GENOMIC DNA]</scope>
    <source>
        <strain evidence="10">ATCC 10762 / DSM 40127 / CCM 3239 / JCM 4008 / LMG 5968 / NBRC 12843 / NCIMB 8234 / A-377</strain>
    </source>
</reference>
<accession>A0A8H9HQX6</accession>
<keyword evidence="3 9" id="KW-0238">DNA-binding</keyword>
<dbReference type="PROSITE" id="PS50110">
    <property type="entry name" value="RESPONSE_REGULATORY"/>
    <property type="match status" value="1"/>
</dbReference>
<dbReference type="GeneID" id="97486519"/>
<dbReference type="CDD" id="cd06170">
    <property type="entry name" value="LuxR_C_like"/>
    <property type="match status" value="1"/>
</dbReference>
<feature type="domain" description="HTH luxR-type" evidence="6">
    <location>
        <begin position="144"/>
        <end position="215"/>
    </location>
</feature>
<reference evidence="8" key="5">
    <citation type="submission" date="2020-09" db="EMBL/GenBank/DDBJ databases">
        <authorList>
            <person name="Sun Q."/>
            <person name="Ohkuma M."/>
        </authorList>
    </citation>
    <scope>NUCLEOTIDE SEQUENCE</scope>
    <source>
        <strain evidence="8">JCM 4434</strain>
    </source>
</reference>
<dbReference type="InterPro" id="IPR001789">
    <property type="entry name" value="Sig_transdc_resp-reg_receiver"/>
</dbReference>
<evidence type="ECO:0000259" key="7">
    <source>
        <dbReference type="PROSITE" id="PS50110"/>
    </source>
</evidence>
<dbReference type="SMART" id="SM00421">
    <property type="entry name" value="HTH_LUXR"/>
    <property type="match status" value="1"/>
</dbReference>
<accession>A0A1E7MW05</accession>
<dbReference type="PANTHER" id="PTHR43214:SF24">
    <property type="entry name" value="TRANSCRIPTIONAL REGULATORY PROTEIN NARL-RELATED"/>
    <property type="match status" value="1"/>
</dbReference>
<evidence type="ECO:0000259" key="6">
    <source>
        <dbReference type="PROSITE" id="PS50043"/>
    </source>
</evidence>
<dbReference type="OrthoDB" id="9808843at2"/>
<comment type="caution">
    <text evidence="9">The sequence shown here is derived from an EMBL/GenBank/DDBJ whole genome shotgun (WGS) entry which is preliminary data.</text>
</comment>
<dbReference type="PRINTS" id="PR00038">
    <property type="entry name" value="HTHLUXR"/>
</dbReference>
<dbReference type="AlphaFoldDB" id="A0A1E7MW05"/>
<evidence type="ECO:0000313" key="8">
    <source>
        <dbReference type="EMBL" id="GGU79763.1"/>
    </source>
</evidence>
<keyword evidence="2" id="KW-0805">Transcription regulation</keyword>
<reference evidence="9" key="3">
    <citation type="submission" date="2016-08" db="EMBL/GenBank/DDBJ databases">
        <title>Sequencing, Assembly and Comparative Genomics of S. aureofaciens ATCC 10762.</title>
        <authorList>
            <person name="Gradnigo J.S."/>
            <person name="Johnson N."/>
            <person name="Somerville G.A."/>
        </authorList>
    </citation>
    <scope>NUCLEOTIDE SEQUENCE [LARGE SCALE GENOMIC DNA]</scope>
    <source>
        <strain evidence="9">ATCC 10762</strain>
    </source>
</reference>
<organism evidence="9 10">
    <name type="scientific">Kitasatospora aureofaciens</name>
    <name type="common">Streptomyces aureofaciens</name>
    <dbReference type="NCBI Taxonomy" id="1894"/>
    <lineage>
        <taxon>Bacteria</taxon>
        <taxon>Bacillati</taxon>
        <taxon>Actinomycetota</taxon>
        <taxon>Actinomycetes</taxon>
        <taxon>Kitasatosporales</taxon>
        <taxon>Streptomycetaceae</taxon>
        <taxon>Kitasatospora</taxon>
    </lineage>
</organism>
<keyword evidence="10" id="KW-1185">Reference proteome</keyword>
<dbReference type="GO" id="GO:0003677">
    <property type="term" value="F:DNA binding"/>
    <property type="evidence" value="ECO:0007669"/>
    <property type="project" value="UniProtKB-KW"/>
</dbReference>
<dbReference type="Proteomes" id="UP000037395">
    <property type="component" value="Unassembled WGS sequence"/>
</dbReference>
<dbReference type="Pfam" id="PF00196">
    <property type="entry name" value="GerE"/>
    <property type="match status" value="1"/>
</dbReference>
<dbReference type="Gene3D" id="3.40.50.2300">
    <property type="match status" value="1"/>
</dbReference>
<dbReference type="SUPFAM" id="SSF46894">
    <property type="entry name" value="C-terminal effector domain of the bipartite response regulators"/>
    <property type="match status" value="1"/>
</dbReference>
<keyword evidence="1 5" id="KW-0597">Phosphoprotein</keyword>
<dbReference type="EMBL" id="BMUB01000007">
    <property type="protein sequence ID" value="GGU79763.1"/>
    <property type="molecule type" value="Genomic_DNA"/>
</dbReference>
<gene>
    <name evidence="8" type="ORF">GCM10010502_34540</name>
    <name evidence="9" type="ORF">HS99_0015115</name>
</gene>
<dbReference type="RefSeq" id="WP_030287917.1">
    <property type="nucleotide sequence ID" value="NZ_BMUB01000007.1"/>
</dbReference>
<evidence type="ECO:0000256" key="4">
    <source>
        <dbReference type="ARBA" id="ARBA00023163"/>
    </source>
</evidence>
<dbReference type="InterPro" id="IPR000792">
    <property type="entry name" value="Tscrpt_reg_LuxR_C"/>
</dbReference>
<dbReference type="PROSITE" id="PS50043">
    <property type="entry name" value="HTH_LUXR_2"/>
    <property type="match status" value="1"/>
</dbReference>
<evidence type="ECO:0000256" key="3">
    <source>
        <dbReference type="ARBA" id="ARBA00023125"/>
    </source>
</evidence>
<dbReference type="CDD" id="cd17535">
    <property type="entry name" value="REC_NarL-like"/>
    <property type="match status" value="1"/>
</dbReference>
<proteinExistence type="predicted"/>
<dbReference type="PROSITE" id="PS00622">
    <property type="entry name" value="HTH_LUXR_1"/>
    <property type="match status" value="1"/>
</dbReference>
<dbReference type="PANTHER" id="PTHR43214">
    <property type="entry name" value="TWO-COMPONENT RESPONSE REGULATOR"/>
    <property type="match status" value="1"/>
</dbReference>
<dbReference type="InterPro" id="IPR011006">
    <property type="entry name" value="CheY-like_superfamily"/>
</dbReference>
<dbReference type="InterPro" id="IPR039420">
    <property type="entry name" value="WalR-like"/>
</dbReference>
<feature type="modified residue" description="4-aspartylphosphate" evidence="5">
    <location>
        <position position="52"/>
    </location>
</feature>
<dbReference type="GO" id="GO:0000160">
    <property type="term" value="P:phosphorelay signal transduction system"/>
    <property type="evidence" value="ECO:0007669"/>
    <property type="project" value="InterPro"/>
</dbReference>
<evidence type="ECO:0000256" key="5">
    <source>
        <dbReference type="PROSITE-ProRule" id="PRU00169"/>
    </source>
</evidence>
<protein>
    <submittedName>
        <fullName evidence="9">DNA-binding response regulator</fullName>
    </submittedName>
</protein>
<dbReference type="EMBL" id="JPRF03000087">
    <property type="protein sequence ID" value="OEV32604.1"/>
    <property type="molecule type" value="Genomic_DNA"/>
</dbReference>
<dbReference type="InterPro" id="IPR058245">
    <property type="entry name" value="NreC/VraR/RcsB-like_REC"/>
</dbReference>
<sequence>MRIVIAEDNALLREGMSLLLTSVGHEVCATVEDGDSLLPTLLEHRPDIAVLDVRLPPTYRDEGLRSAVTAREQLPDLPVLVLSQYVEHAYAAQLLVHGASGVGYLLKDRVSRVEEFLQALDRVAGGGVAMDPEVISQLMVRRVRNDPLDALSSREREVLSLMAEGHGNGAIAKLLFIAETSVNKHIGNIFTKLGLPATDGGHRRVRAVLTYLNSIDGQGD</sequence>
<evidence type="ECO:0000313" key="10">
    <source>
        <dbReference type="Proteomes" id="UP000037395"/>
    </source>
</evidence>
<feature type="domain" description="Response regulatory" evidence="7">
    <location>
        <begin position="2"/>
        <end position="122"/>
    </location>
</feature>